<dbReference type="PANTHER" id="PTHR30590:SF2">
    <property type="entry name" value="INNER MEMBRANE PROTEIN"/>
    <property type="match status" value="1"/>
</dbReference>
<organism evidence="3 4">
    <name type="scientific">Segetibacter aerophilus</name>
    <dbReference type="NCBI Taxonomy" id="670293"/>
    <lineage>
        <taxon>Bacteria</taxon>
        <taxon>Pseudomonadati</taxon>
        <taxon>Bacteroidota</taxon>
        <taxon>Chitinophagia</taxon>
        <taxon>Chitinophagales</taxon>
        <taxon>Chitinophagaceae</taxon>
        <taxon>Segetibacter</taxon>
    </lineage>
</organism>
<evidence type="ECO:0000313" key="4">
    <source>
        <dbReference type="Proteomes" id="UP000321513"/>
    </source>
</evidence>
<keyword evidence="1" id="KW-0812">Transmembrane</keyword>
<evidence type="ECO:0000256" key="1">
    <source>
        <dbReference type="SAM" id="Phobius"/>
    </source>
</evidence>
<dbReference type="InterPro" id="IPR052529">
    <property type="entry name" value="Bact_Transport_Assoc"/>
</dbReference>
<feature type="transmembrane region" description="Helical" evidence="1">
    <location>
        <begin position="322"/>
        <end position="341"/>
    </location>
</feature>
<proteinExistence type="predicted"/>
<keyword evidence="1" id="KW-0472">Membrane</keyword>
<name>A0A512B7X4_9BACT</name>
<feature type="domain" description="DUF418" evidence="2">
    <location>
        <begin position="308"/>
        <end position="473"/>
    </location>
</feature>
<dbReference type="InterPro" id="IPR007349">
    <property type="entry name" value="DUF418"/>
</dbReference>
<reference evidence="3 4" key="1">
    <citation type="submission" date="2019-07" db="EMBL/GenBank/DDBJ databases">
        <title>Whole genome shotgun sequence of Segetibacter aerophilus NBRC 106135.</title>
        <authorList>
            <person name="Hosoyama A."/>
            <person name="Uohara A."/>
            <person name="Ohji S."/>
            <person name="Ichikawa N."/>
        </authorList>
    </citation>
    <scope>NUCLEOTIDE SEQUENCE [LARGE SCALE GENOMIC DNA]</scope>
    <source>
        <strain evidence="3 4">NBRC 106135</strain>
    </source>
</reference>
<dbReference type="EMBL" id="BJYT01000001">
    <property type="protein sequence ID" value="GEO08060.1"/>
    <property type="molecule type" value="Genomic_DNA"/>
</dbReference>
<protein>
    <recommendedName>
        <fullName evidence="2">DUF418 domain-containing protein</fullName>
    </recommendedName>
</protein>
<keyword evidence="4" id="KW-1185">Reference proteome</keyword>
<feature type="transmembrane region" description="Helical" evidence="1">
    <location>
        <begin position="124"/>
        <end position="157"/>
    </location>
</feature>
<dbReference type="AlphaFoldDB" id="A0A512B7X4"/>
<gene>
    <name evidence="3" type="ORF">SAE01_05560</name>
</gene>
<evidence type="ECO:0000259" key="2">
    <source>
        <dbReference type="Pfam" id="PF04235"/>
    </source>
</evidence>
<keyword evidence="1" id="KW-1133">Transmembrane helix</keyword>
<accession>A0A512B7X4</accession>
<dbReference type="Pfam" id="PF04235">
    <property type="entry name" value="DUF418"/>
    <property type="match status" value="1"/>
</dbReference>
<comment type="caution">
    <text evidence="3">The sequence shown here is derived from an EMBL/GenBank/DDBJ whole genome shotgun (WGS) entry which is preliminary data.</text>
</comment>
<dbReference type="PANTHER" id="PTHR30590">
    <property type="entry name" value="INNER MEMBRANE PROTEIN"/>
    <property type="match status" value="1"/>
</dbReference>
<dbReference type="RefSeq" id="WP_170234061.1">
    <property type="nucleotide sequence ID" value="NZ_BJYT01000001.1"/>
</dbReference>
<feature type="transmembrane region" description="Helical" evidence="1">
    <location>
        <begin position="435"/>
        <end position="454"/>
    </location>
</feature>
<feature type="transmembrane region" description="Helical" evidence="1">
    <location>
        <begin position="79"/>
        <end position="104"/>
    </location>
</feature>
<feature type="transmembrane region" description="Helical" evidence="1">
    <location>
        <begin position="403"/>
        <end position="423"/>
    </location>
</feature>
<feature type="transmembrane region" description="Helical" evidence="1">
    <location>
        <begin position="37"/>
        <end position="58"/>
    </location>
</feature>
<sequence length="493" mass="55979">MSTPNLNLATPDQETPDIAINAEGTPRKPERIQPLDVLRAIALLGGLLVSIWIFGGLGNNRQLQILEHPNSDNYRLFSLVKLLIEGKMIALISLVFGAGVVLYLSRPNQQNKLSVPDLFIRRQMWLLGFGLLNALLFLWSGDILYHLAIVGILLFPFVRLSSKGLLIAAMITTVIFCGKNYWKYSDDKKAYNKYTAVIAFEKKLSRDSSARARAITAIKGDNKAIAQVKKDSLSKKQKADKQAWEGLLKNTKYDPKKDEGENKEMQTTSFADLWSHVLPATQNRESQWMFQTGVWEVASMMLFGMALLKFGFFENKLSRKQYLLIALAGFAVGILLGWFRLHYYSVSIADYTKYVVKNLFPYNILFPLEKLLMTVGYAALVMFLAVITRLSSFLKAVASVGRLALTNYLLQSIICSVFFTGYGMGYYGKLEQHELYFLAGEIWIVQIVFSIFWLQRFELGPAEWLWRCMTYGKWLPIRKNTSTNTEVIIPALT</sequence>
<evidence type="ECO:0000313" key="3">
    <source>
        <dbReference type="EMBL" id="GEO08060.1"/>
    </source>
</evidence>
<dbReference type="Proteomes" id="UP000321513">
    <property type="component" value="Unassembled WGS sequence"/>
</dbReference>
<feature type="transmembrane region" description="Helical" evidence="1">
    <location>
        <begin position="164"/>
        <end position="182"/>
    </location>
</feature>
<feature type="transmembrane region" description="Helical" evidence="1">
    <location>
        <begin position="371"/>
        <end position="391"/>
    </location>
</feature>